<dbReference type="EMBL" id="JAPZBU010000006">
    <property type="protein sequence ID" value="KAJ5398351.1"/>
    <property type="molecule type" value="Genomic_DNA"/>
</dbReference>
<protein>
    <submittedName>
        <fullName evidence="1">Uncharacterized protein</fullName>
    </submittedName>
</protein>
<evidence type="ECO:0000313" key="1">
    <source>
        <dbReference type="EMBL" id="KAJ5398351.1"/>
    </source>
</evidence>
<organism evidence="1 2">
    <name type="scientific">Penicillium cosmopolitanum</name>
    <dbReference type="NCBI Taxonomy" id="1131564"/>
    <lineage>
        <taxon>Eukaryota</taxon>
        <taxon>Fungi</taxon>
        <taxon>Dikarya</taxon>
        <taxon>Ascomycota</taxon>
        <taxon>Pezizomycotina</taxon>
        <taxon>Eurotiomycetes</taxon>
        <taxon>Eurotiomycetidae</taxon>
        <taxon>Eurotiales</taxon>
        <taxon>Aspergillaceae</taxon>
        <taxon>Penicillium</taxon>
    </lineage>
</organism>
<dbReference type="Proteomes" id="UP001147747">
    <property type="component" value="Unassembled WGS sequence"/>
</dbReference>
<gene>
    <name evidence="1" type="ORF">N7509_006464</name>
</gene>
<comment type="caution">
    <text evidence="1">The sequence shown here is derived from an EMBL/GenBank/DDBJ whole genome shotgun (WGS) entry which is preliminary data.</text>
</comment>
<reference evidence="1" key="2">
    <citation type="journal article" date="2023" name="IMA Fungus">
        <title>Comparative genomic study of the Penicillium genus elucidates a diverse pangenome and 15 lateral gene transfer events.</title>
        <authorList>
            <person name="Petersen C."/>
            <person name="Sorensen T."/>
            <person name="Nielsen M.R."/>
            <person name="Sondergaard T.E."/>
            <person name="Sorensen J.L."/>
            <person name="Fitzpatrick D.A."/>
            <person name="Frisvad J.C."/>
            <person name="Nielsen K.L."/>
        </authorList>
    </citation>
    <scope>NUCLEOTIDE SEQUENCE</scope>
    <source>
        <strain evidence="1">IBT 29677</strain>
    </source>
</reference>
<reference evidence="1" key="1">
    <citation type="submission" date="2022-12" db="EMBL/GenBank/DDBJ databases">
        <authorList>
            <person name="Petersen C."/>
        </authorList>
    </citation>
    <scope>NUCLEOTIDE SEQUENCE</scope>
    <source>
        <strain evidence="1">IBT 29677</strain>
    </source>
</reference>
<dbReference type="AlphaFoldDB" id="A0A9W9W4K6"/>
<dbReference type="GeneID" id="81370081"/>
<keyword evidence="2" id="KW-1185">Reference proteome</keyword>
<name>A0A9W9W4K6_9EURO</name>
<evidence type="ECO:0000313" key="2">
    <source>
        <dbReference type="Proteomes" id="UP001147747"/>
    </source>
</evidence>
<proteinExistence type="predicted"/>
<dbReference type="RefSeq" id="XP_056490403.1">
    <property type="nucleotide sequence ID" value="XM_056631101.1"/>
</dbReference>
<sequence length="69" mass="8130">MLSSNQRAIKPTDDEEIKAVRELNIEYLEEVKVEIDSISNYKEEDIVDPKEREKIPSLDSYNYKELQPT</sequence>
<accession>A0A9W9W4K6</accession>